<protein>
    <submittedName>
        <fullName evidence="1">Uncharacterized protein</fullName>
    </submittedName>
</protein>
<dbReference type="EMBL" id="BAAANT010000017">
    <property type="protein sequence ID" value="GAA2145488.1"/>
    <property type="molecule type" value="Genomic_DNA"/>
</dbReference>
<comment type="caution">
    <text evidence="1">The sequence shown here is derived from an EMBL/GenBank/DDBJ whole genome shotgun (WGS) entry which is preliminary data.</text>
</comment>
<reference evidence="2" key="1">
    <citation type="journal article" date="2019" name="Int. J. Syst. Evol. Microbiol.">
        <title>The Global Catalogue of Microorganisms (GCM) 10K type strain sequencing project: providing services to taxonomists for standard genome sequencing and annotation.</title>
        <authorList>
            <consortium name="The Broad Institute Genomics Platform"/>
            <consortium name="The Broad Institute Genome Sequencing Center for Infectious Disease"/>
            <person name="Wu L."/>
            <person name="Ma J."/>
        </authorList>
    </citation>
    <scope>NUCLEOTIDE SEQUENCE [LARGE SCALE GENOMIC DNA]</scope>
    <source>
        <strain evidence="2">JCM 14560</strain>
    </source>
</reference>
<accession>A0ABP5LDL6</accession>
<proteinExistence type="predicted"/>
<gene>
    <name evidence="1" type="ORF">GCM10009760_34190</name>
</gene>
<dbReference type="Proteomes" id="UP001422759">
    <property type="component" value="Unassembled WGS sequence"/>
</dbReference>
<organism evidence="1 2">
    <name type="scientific">Kitasatospora kazusensis</name>
    <dbReference type="NCBI Taxonomy" id="407974"/>
    <lineage>
        <taxon>Bacteria</taxon>
        <taxon>Bacillati</taxon>
        <taxon>Actinomycetota</taxon>
        <taxon>Actinomycetes</taxon>
        <taxon>Kitasatosporales</taxon>
        <taxon>Streptomycetaceae</taxon>
        <taxon>Kitasatospora</taxon>
    </lineage>
</organism>
<evidence type="ECO:0000313" key="1">
    <source>
        <dbReference type="EMBL" id="GAA2145488.1"/>
    </source>
</evidence>
<evidence type="ECO:0000313" key="2">
    <source>
        <dbReference type="Proteomes" id="UP001422759"/>
    </source>
</evidence>
<keyword evidence="2" id="KW-1185">Reference proteome</keyword>
<name>A0ABP5LDL6_9ACTN</name>
<sequence length="160" mass="17038">METGQTVRVTARCSECGGTTVRQVNQFIHCDDLWWDAEISCSTCGMTGCEYSGPGTPPDDVRDALLAAHGPARLRVVGPLPSLVPVLKVLREVSGASLSDAREQADGLSRIGLTGTLTEMEFLGARLRRRGLPADVEVGETDRGRIMIQGITPGRAATSD</sequence>